<feature type="disulfide bond" evidence="6">
    <location>
        <begin position="70"/>
        <end position="126"/>
    </location>
</feature>
<comment type="catalytic activity">
    <reaction evidence="8">
        <text>a 1,2-diacyl-sn-glycero-3-phosphocholine + H2O = a 1-acyl-sn-glycero-3-phosphocholine + a fatty acid + H(+)</text>
        <dbReference type="Rhea" id="RHEA:15801"/>
        <dbReference type="ChEBI" id="CHEBI:15377"/>
        <dbReference type="ChEBI" id="CHEBI:15378"/>
        <dbReference type="ChEBI" id="CHEBI:28868"/>
        <dbReference type="ChEBI" id="CHEBI:57643"/>
        <dbReference type="ChEBI" id="CHEBI:58168"/>
        <dbReference type="EC" id="3.1.1.4"/>
    </reaction>
</comment>
<evidence type="ECO:0000256" key="1">
    <source>
        <dbReference type="ARBA" id="ARBA00004613"/>
    </source>
</evidence>
<feature type="disulfide bond" evidence="6">
    <location>
        <begin position="86"/>
        <end position="112"/>
    </location>
</feature>
<evidence type="ECO:0000256" key="7">
    <source>
        <dbReference type="RuleBase" id="RU003654"/>
    </source>
</evidence>
<sequence length="160" mass="18592">MKMIASRMWLMVIMGFYLSIGKIDSSNMNLIQFSNMINHKGFSSSDYYGYGCWCGWGNYGYKHLDDTDYCCKTHDEHYDWLENAGCNPKWVSYDWTGRSGGEIICNDTPGTCDRRACEVDKSAVDCFESHRRTYDTEYLQLSGKEKRRLCNSPTPRNFAR</sequence>
<keyword evidence="8" id="KW-0378">Hydrolase</keyword>
<dbReference type="InterPro" id="IPR001211">
    <property type="entry name" value="PLA2"/>
</dbReference>
<dbReference type="SMART" id="SM00085">
    <property type="entry name" value="PA2c"/>
    <property type="match status" value="1"/>
</dbReference>
<proteinExistence type="inferred from homology"/>
<feature type="chain" id="PRO_5033107213" description="Phospholipase A2" evidence="8">
    <location>
        <begin position="26"/>
        <end position="160"/>
    </location>
</feature>
<feature type="domain" description="Phospholipase A2-like central" evidence="9">
    <location>
        <begin position="29"/>
        <end position="148"/>
    </location>
</feature>
<evidence type="ECO:0000313" key="11">
    <source>
        <dbReference type="Proteomes" id="UP000663862"/>
    </source>
</evidence>
<dbReference type="GO" id="GO:0047498">
    <property type="term" value="F:calcium-dependent phospholipase A2 activity"/>
    <property type="evidence" value="ECO:0007669"/>
    <property type="project" value="TreeGrafter"/>
</dbReference>
<evidence type="ECO:0000259" key="9">
    <source>
        <dbReference type="SMART" id="SM00085"/>
    </source>
</evidence>
<feature type="active site" evidence="4">
    <location>
        <position position="74"/>
    </location>
</feature>
<feature type="signal peptide" evidence="8">
    <location>
        <begin position="1"/>
        <end position="25"/>
    </location>
</feature>
<dbReference type="Gene3D" id="1.20.90.10">
    <property type="entry name" value="Phospholipase A2 domain"/>
    <property type="match status" value="1"/>
</dbReference>
<feature type="binding site" evidence="5">
    <location>
        <position position="57"/>
    </location>
    <ligand>
        <name>Ca(2+)</name>
        <dbReference type="ChEBI" id="CHEBI:29108"/>
    </ligand>
</feature>
<evidence type="ECO:0000256" key="5">
    <source>
        <dbReference type="PIRSR" id="PIRSR601211-2"/>
    </source>
</evidence>
<feature type="disulfide bond" evidence="6">
    <location>
        <begin position="105"/>
        <end position="117"/>
    </location>
</feature>
<dbReference type="GO" id="GO:0005509">
    <property type="term" value="F:calcium ion binding"/>
    <property type="evidence" value="ECO:0007669"/>
    <property type="project" value="InterPro"/>
</dbReference>
<dbReference type="GO" id="GO:0050482">
    <property type="term" value="P:arachidonate secretion"/>
    <property type="evidence" value="ECO:0007669"/>
    <property type="project" value="InterPro"/>
</dbReference>
<dbReference type="EMBL" id="CAJOBQ010004321">
    <property type="protein sequence ID" value="CAF4633237.1"/>
    <property type="molecule type" value="Genomic_DNA"/>
</dbReference>
<keyword evidence="5 8" id="KW-0106">Calcium</keyword>
<dbReference type="CDD" id="cd00125">
    <property type="entry name" value="PLA2c"/>
    <property type="match status" value="1"/>
</dbReference>
<keyword evidence="3 6" id="KW-1015">Disulfide bond</keyword>
<dbReference type="InterPro" id="IPR036444">
    <property type="entry name" value="PLipase_A2_dom_sf"/>
</dbReference>
<dbReference type="Proteomes" id="UP000663862">
    <property type="component" value="Unassembled WGS sequence"/>
</dbReference>
<accession>A0A821ECK5</accession>
<feature type="disulfide bond" evidence="6">
    <location>
        <begin position="54"/>
        <end position="71"/>
    </location>
</feature>
<dbReference type="PANTHER" id="PTHR11716:SF100">
    <property type="entry name" value="PHOSPHOLIPASE A2"/>
    <property type="match status" value="1"/>
</dbReference>
<dbReference type="GO" id="GO:0006644">
    <property type="term" value="P:phospholipid metabolic process"/>
    <property type="evidence" value="ECO:0007669"/>
    <property type="project" value="InterPro"/>
</dbReference>
<dbReference type="Pfam" id="PF00068">
    <property type="entry name" value="Phospholip_A2_1"/>
    <property type="match status" value="1"/>
</dbReference>
<dbReference type="GO" id="GO:0005543">
    <property type="term" value="F:phospholipid binding"/>
    <property type="evidence" value="ECO:0007669"/>
    <property type="project" value="TreeGrafter"/>
</dbReference>
<name>A0A821ECK5_9BILA</name>
<dbReference type="GO" id="GO:0016042">
    <property type="term" value="P:lipid catabolic process"/>
    <property type="evidence" value="ECO:0007669"/>
    <property type="project" value="InterPro"/>
</dbReference>
<comment type="cofactor">
    <cofactor evidence="5">
        <name>Ca(2+)</name>
        <dbReference type="ChEBI" id="CHEBI:29108"/>
    </cofactor>
    <text evidence="5">Binds 1 Ca(2+) ion per subunit.</text>
</comment>
<feature type="binding site" evidence="5">
    <location>
        <position position="55"/>
    </location>
    <ligand>
        <name>Ca(2+)</name>
        <dbReference type="ChEBI" id="CHEBI:29108"/>
    </ligand>
</feature>
<evidence type="ECO:0000256" key="8">
    <source>
        <dbReference type="RuleBase" id="RU361236"/>
    </source>
</evidence>
<protein>
    <recommendedName>
        <fullName evidence="8">Phospholipase A2</fullName>
        <ecNumber evidence="8">3.1.1.4</ecNumber>
    </recommendedName>
</protein>
<dbReference type="AlphaFoldDB" id="A0A821ECK5"/>
<gene>
    <name evidence="10" type="ORF">TSG867_LOCUS29731</name>
</gene>
<dbReference type="PANTHER" id="PTHR11716">
    <property type="entry name" value="PHOSPHOLIPASE A2 FAMILY MEMBER"/>
    <property type="match status" value="1"/>
</dbReference>
<comment type="subcellular location">
    <subcellularLocation>
        <location evidence="1 8">Secreted</location>
    </subcellularLocation>
</comment>
<reference evidence="10" key="1">
    <citation type="submission" date="2021-02" db="EMBL/GenBank/DDBJ databases">
        <authorList>
            <person name="Nowell W R."/>
        </authorList>
    </citation>
    <scope>NUCLEOTIDE SEQUENCE</scope>
</reference>
<dbReference type="GO" id="GO:0005576">
    <property type="term" value="C:extracellular region"/>
    <property type="evidence" value="ECO:0007669"/>
    <property type="project" value="UniProtKB-SubCell"/>
</dbReference>
<evidence type="ECO:0000256" key="6">
    <source>
        <dbReference type="PIRSR" id="PIRSR601211-3"/>
    </source>
</evidence>
<organism evidence="10 11">
    <name type="scientific">Rotaria socialis</name>
    <dbReference type="NCBI Taxonomy" id="392032"/>
    <lineage>
        <taxon>Eukaryota</taxon>
        <taxon>Metazoa</taxon>
        <taxon>Spiralia</taxon>
        <taxon>Gnathifera</taxon>
        <taxon>Rotifera</taxon>
        <taxon>Eurotatoria</taxon>
        <taxon>Bdelloidea</taxon>
        <taxon>Philodinida</taxon>
        <taxon>Philodinidae</taxon>
        <taxon>Rotaria</taxon>
    </lineage>
</organism>
<keyword evidence="8" id="KW-0732">Signal</keyword>
<comment type="caution">
    <text evidence="10">The sequence shown here is derived from an EMBL/GenBank/DDBJ whole genome shotgun (WGS) entry which is preliminary data.</text>
</comment>
<feature type="binding site" evidence="5">
    <location>
        <position position="75"/>
    </location>
    <ligand>
        <name>Ca(2+)</name>
        <dbReference type="ChEBI" id="CHEBI:29108"/>
    </ligand>
</feature>
<dbReference type="PRINTS" id="PR00389">
    <property type="entry name" value="PHPHLIPASEA2"/>
</dbReference>
<keyword evidence="8" id="KW-0443">Lipid metabolism</keyword>
<evidence type="ECO:0000313" key="10">
    <source>
        <dbReference type="EMBL" id="CAF4633237.1"/>
    </source>
</evidence>
<dbReference type="SUPFAM" id="SSF48619">
    <property type="entry name" value="Phospholipase A2, PLA2"/>
    <property type="match status" value="1"/>
</dbReference>
<keyword evidence="5" id="KW-0479">Metal-binding</keyword>
<evidence type="ECO:0000256" key="2">
    <source>
        <dbReference type="ARBA" id="ARBA00022525"/>
    </source>
</evidence>
<dbReference type="EC" id="3.1.1.4" evidence="8"/>
<evidence type="ECO:0000256" key="3">
    <source>
        <dbReference type="ARBA" id="ARBA00023157"/>
    </source>
</evidence>
<keyword evidence="2 8" id="KW-0964">Secreted</keyword>
<comment type="similarity">
    <text evidence="7">Belongs to the phospholipase A2 family.</text>
</comment>
<evidence type="ECO:0000256" key="4">
    <source>
        <dbReference type="PIRSR" id="PIRSR601211-1"/>
    </source>
</evidence>
<feature type="active site" evidence="4">
    <location>
        <position position="120"/>
    </location>
</feature>
<dbReference type="InterPro" id="IPR016090">
    <property type="entry name" value="PLA2-like_dom"/>
</dbReference>